<dbReference type="AlphaFoldDB" id="A0A0L0VS66"/>
<feature type="chain" id="PRO_5005550556" evidence="1">
    <location>
        <begin position="23"/>
        <end position="449"/>
    </location>
</feature>
<name>A0A0L0VS66_9BASI</name>
<evidence type="ECO:0000313" key="2">
    <source>
        <dbReference type="EMBL" id="KNF02114.1"/>
    </source>
</evidence>
<gene>
    <name evidence="2" type="ORF">PSTG_04613</name>
</gene>
<keyword evidence="3" id="KW-1185">Reference proteome</keyword>
<feature type="signal peptide" evidence="1">
    <location>
        <begin position="1"/>
        <end position="22"/>
    </location>
</feature>
<keyword evidence="1" id="KW-0732">Signal</keyword>
<evidence type="ECO:0000256" key="1">
    <source>
        <dbReference type="SAM" id="SignalP"/>
    </source>
</evidence>
<evidence type="ECO:0000313" key="3">
    <source>
        <dbReference type="Proteomes" id="UP000054564"/>
    </source>
</evidence>
<dbReference type="EMBL" id="AJIL01000025">
    <property type="protein sequence ID" value="KNF02114.1"/>
    <property type="molecule type" value="Genomic_DNA"/>
</dbReference>
<comment type="caution">
    <text evidence="2">The sequence shown here is derived from an EMBL/GenBank/DDBJ whole genome shotgun (WGS) entry which is preliminary data.</text>
</comment>
<sequence length="449" mass="49077">MIHNILLRHSCAILALSGGTLTQSSGNPLGTLGGASSNRTSLANADVHAGVSDTFNVALHDTTVAFSAPGAEIGINCPTAERWNEQYARNLTTEGPTDDEKEQQWIVSYMNEHPDQTLWELFTKTLDEDVQKWVNGPSPAEKALDGVVHLTAEVLEELIEMMWAAFKWIVKFPFEYKKESKQVQNLGAELWDGTKIAGHLFADNPINALKEIAGGLFLHLLLHPAEFTAESILLVGAGFRVIHALLDAVRLVAGTLHPMVANALFSLLWFIHSLDDPLLILTPIFTSTAQALKAGKNSISIGGSSEENGGFTSDDGSRTVILPAGTLIPASKQCPLLPSDFGAPPLAYGNLCLNSDTTKYREIVFGTPKPSNEMTREERLEAYGHVQKFWCCYGDNGKNSIPLPDSILQDVPGRERWEGKSFWKSVDIDCQKIFNDNPRPSGGRLTIEL</sequence>
<reference evidence="3" key="1">
    <citation type="submission" date="2014-03" db="EMBL/GenBank/DDBJ databases">
        <title>The Genome Sequence of Puccinia striiformis f. sp. tritici PST-78.</title>
        <authorList>
            <consortium name="The Broad Institute Genome Sequencing Platform"/>
            <person name="Cuomo C."/>
            <person name="Hulbert S."/>
            <person name="Chen X."/>
            <person name="Walker B."/>
            <person name="Young S.K."/>
            <person name="Zeng Q."/>
            <person name="Gargeya S."/>
            <person name="Fitzgerald M."/>
            <person name="Haas B."/>
            <person name="Abouelleil A."/>
            <person name="Alvarado L."/>
            <person name="Arachchi H.M."/>
            <person name="Berlin A.M."/>
            <person name="Chapman S.B."/>
            <person name="Goldberg J."/>
            <person name="Griggs A."/>
            <person name="Gujja S."/>
            <person name="Hansen M."/>
            <person name="Howarth C."/>
            <person name="Imamovic A."/>
            <person name="Larimer J."/>
            <person name="McCowan C."/>
            <person name="Montmayeur A."/>
            <person name="Murphy C."/>
            <person name="Neiman D."/>
            <person name="Pearson M."/>
            <person name="Priest M."/>
            <person name="Roberts A."/>
            <person name="Saif S."/>
            <person name="Shea T."/>
            <person name="Sisk P."/>
            <person name="Sykes S."/>
            <person name="Wortman J."/>
            <person name="Nusbaum C."/>
            <person name="Birren B."/>
        </authorList>
    </citation>
    <scope>NUCLEOTIDE SEQUENCE [LARGE SCALE GENOMIC DNA]</scope>
    <source>
        <strain evidence="3">race PST-78</strain>
    </source>
</reference>
<dbReference type="OrthoDB" id="2500664at2759"/>
<accession>A0A0L0VS66</accession>
<protein>
    <submittedName>
        <fullName evidence="2">Uncharacterized protein</fullName>
    </submittedName>
</protein>
<organism evidence="2 3">
    <name type="scientific">Puccinia striiformis f. sp. tritici PST-78</name>
    <dbReference type="NCBI Taxonomy" id="1165861"/>
    <lineage>
        <taxon>Eukaryota</taxon>
        <taxon>Fungi</taxon>
        <taxon>Dikarya</taxon>
        <taxon>Basidiomycota</taxon>
        <taxon>Pucciniomycotina</taxon>
        <taxon>Pucciniomycetes</taxon>
        <taxon>Pucciniales</taxon>
        <taxon>Pucciniaceae</taxon>
        <taxon>Puccinia</taxon>
    </lineage>
</organism>
<proteinExistence type="predicted"/>
<dbReference type="Proteomes" id="UP000054564">
    <property type="component" value="Unassembled WGS sequence"/>
</dbReference>